<dbReference type="GO" id="GO:0006508">
    <property type="term" value="P:proteolysis"/>
    <property type="evidence" value="ECO:0007669"/>
    <property type="project" value="UniProtKB-KW"/>
</dbReference>
<dbReference type="InterPro" id="IPR051947">
    <property type="entry name" value="Sentrin-specific_protease"/>
</dbReference>
<keyword evidence="4" id="KW-0833">Ubl conjugation pathway</keyword>
<feature type="compositionally biased region" description="Polar residues" evidence="6">
    <location>
        <begin position="76"/>
        <end position="97"/>
    </location>
</feature>
<organism evidence="8 9">
    <name type="scientific">Choanephora cucurbitarum</name>
    <dbReference type="NCBI Taxonomy" id="101091"/>
    <lineage>
        <taxon>Eukaryota</taxon>
        <taxon>Fungi</taxon>
        <taxon>Fungi incertae sedis</taxon>
        <taxon>Mucoromycota</taxon>
        <taxon>Mucoromycotina</taxon>
        <taxon>Mucoromycetes</taxon>
        <taxon>Mucorales</taxon>
        <taxon>Mucorineae</taxon>
        <taxon>Choanephoraceae</taxon>
        <taxon>Choanephoroideae</taxon>
        <taxon>Choanephora</taxon>
    </lineage>
</organism>
<evidence type="ECO:0000256" key="2">
    <source>
        <dbReference type="ARBA" id="ARBA00022553"/>
    </source>
</evidence>
<evidence type="ECO:0000256" key="3">
    <source>
        <dbReference type="ARBA" id="ARBA00022670"/>
    </source>
</evidence>
<feature type="region of interest" description="Disordered" evidence="6">
    <location>
        <begin position="1"/>
        <end position="104"/>
    </location>
</feature>
<keyword evidence="9" id="KW-1185">Reference proteome</keyword>
<evidence type="ECO:0000256" key="1">
    <source>
        <dbReference type="ARBA" id="ARBA00005234"/>
    </source>
</evidence>
<accession>A0A1C7N3B3</accession>
<dbReference type="GO" id="GO:0005737">
    <property type="term" value="C:cytoplasm"/>
    <property type="evidence" value="ECO:0007669"/>
    <property type="project" value="TreeGrafter"/>
</dbReference>
<dbReference type="STRING" id="101091.A0A1C7N3B3"/>
<feature type="region of interest" description="Disordered" evidence="6">
    <location>
        <begin position="144"/>
        <end position="163"/>
    </location>
</feature>
<keyword evidence="2" id="KW-0597">Phosphoprotein</keyword>
<dbReference type="SUPFAM" id="SSF54001">
    <property type="entry name" value="Cysteine proteinases"/>
    <property type="match status" value="1"/>
</dbReference>
<comment type="caution">
    <text evidence="8">The sequence shown here is derived from an EMBL/GenBank/DDBJ whole genome shotgun (WGS) entry which is preliminary data.</text>
</comment>
<dbReference type="PANTHER" id="PTHR46896">
    <property type="entry name" value="SENTRIN-SPECIFIC PROTEASE"/>
    <property type="match status" value="1"/>
</dbReference>
<dbReference type="EMBL" id="LUGH01000631">
    <property type="protein sequence ID" value="OBZ83613.1"/>
    <property type="molecule type" value="Genomic_DNA"/>
</dbReference>
<dbReference type="PANTHER" id="PTHR46896:SF3">
    <property type="entry name" value="FI06413P-RELATED"/>
    <property type="match status" value="1"/>
</dbReference>
<gene>
    <name evidence="8" type="primary">ulp2</name>
    <name evidence="8" type="ORF">A0J61_08331</name>
</gene>
<dbReference type="OrthoDB" id="442460at2759"/>
<dbReference type="GO" id="GO:0070139">
    <property type="term" value="F:SUMO-specific endopeptidase activity"/>
    <property type="evidence" value="ECO:0007669"/>
    <property type="project" value="TreeGrafter"/>
</dbReference>
<dbReference type="FunCoup" id="A0A1C7N3B3">
    <property type="interactions" value="177"/>
</dbReference>
<protein>
    <submittedName>
        <fullName evidence="8">Ubiquitin-like-specific protease 2</fullName>
    </submittedName>
</protein>
<feature type="compositionally biased region" description="Basic residues" evidence="6">
    <location>
        <begin position="1"/>
        <end position="11"/>
    </location>
</feature>
<keyword evidence="3 8" id="KW-0645">Protease</keyword>
<dbReference type="Gene3D" id="3.40.395.10">
    <property type="entry name" value="Adenoviral Proteinase, Chain A"/>
    <property type="match status" value="1"/>
</dbReference>
<evidence type="ECO:0000256" key="4">
    <source>
        <dbReference type="ARBA" id="ARBA00022786"/>
    </source>
</evidence>
<dbReference type="Pfam" id="PF02902">
    <property type="entry name" value="Peptidase_C48"/>
    <property type="match status" value="1"/>
</dbReference>
<name>A0A1C7N3B3_9FUNG</name>
<proteinExistence type="inferred from homology"/>
<dbReference type="GO" id="GO:0005634">
    <property type="term" value="C:nucleus"/>
    <property type="evidence" value="ECO:0007669"/>
    <property type="project" value="TreeGrafter"/>
</dbReference>
<evidence type="ECO:0000313" key="8">
    <source>
        <dbReference type="EMBL" id="OBZ83613.1"/>
    </source>
</evidence>
<feature type="compositionally biased region" description="Basic and acidic residues" evidence="6">
    <location>
        <begin position="50"/>
        <end position="75"/>
    </location>
</feature>
<dbReference type="PROSITE" id="PS50600">
    <property type="entry name" value="ULP_PROTEASE"/>
    <property type="match status" value="1"/>
</dbReference>
<sequence length="549" mass="63402">MRHALDHKRRDRQQDVPNVGTSRSSSRRKSTGNPIPVPTNNISFTLPHSKFADRMKTGAESLTRGETRQTTDSRFKVNTANFQTSTRRSSRLSNKASTRAKKSEVIEIDSEDEKAKANNLRDTENGIFLPPSASLKRRRLIQRDPEEDEDMSKAEPSMTSNVLSSSMRRKTASSPINPFQFNPIKNLGLKKEGSEKSTGFLAMTVAHASQIVKNLFENIKEGAEENNDDEIAKDEDMEDTNVSEQDYDLPSVATMVQLPYDPIDDYQVVMTGPDEHLLTYPFKGKKSVTVYERDLDRLNDETYLNDTLIDVFPKIWSDEFSRASIYTFSSFFYTKLAGPNQHIHYDTVKRWTSHVDIFDKKFLIIPIAQHNHWFVILVANPGYCIRKDRAVHSETYVPEEEDPTRRTRKKIIYPGTPLDPRKPYIFTLDPLNLSKGLVARTILQYLKKEALTKLRVEPTDFIEPEIVMAPCPGQKNFTDCGVFCLHYMKSLYQFPDSMMETLYKNLQDDEAWDKDRSLPGFRTHLKRILKRTIRDYREYLLSHLERQCT</sequence>
<reference evidence="8 9" key="1">
    <citation type="submission" date="2016-03" db="EMBL/GenBank/DDBJ databases">
        <title>Choanephora cucurbitarum.</title>
        <authorList>
            <person name="Min B."/>
            <person name="Park H."/>
            <person name="Park J.-H."/>
            <person name="Shin H.-D."/>
            <person name="Choi I.-G."/>
        </authorList>
    </citation>
    <scope>NUCLEOTIDE SEQUENCE [LARGE SCALE GENOMIC DNA]</scope>
    <source>
        <strain evidence="8 9">KUS-F28377</strain>
    </source>
</reference>
<evidence type="ECO:0000313" key="9">
    <source>
        <dbReference type="Proteomes" id="UP000093000"/>
    </source>
</evidence>
<dbReference type="Proteomes" id="UP000093000">
    <property type="component" value="Unassembled WGS sequence"/>
</dbReference>
<keyword evidence="5" id="KW-0378">Hydrolase</keyword>
<dbReference type="InterPro" id="IPR003653">
    <property type="entry name" value="Peptidase_C48_C"/>
</dbReference>
<dbReference type="InterPro" id="IPR038765">
    <property type="entry name" value="Papain-like_cys_pep_sf"/>
</dbReference>
<feature type="domain" description="Ubiquitin-like protease family profile" evidence="7">
    <location>
        <begin position="288"/>
        <end position="491"/>
    </location>
</feature>
<comment type="similarity">
    <text evidence="1">Belongs to the peptidase C48 family.</text>
</comment>
<dbReference type="InParanoid" id="A0A1C7N3B3"/>
<evidence type="ECO:0000256" key="5">
    <source>
        <dbReference type="ARBA" id="ARBA00022801"/>
    </source>
</evidence>
<dbReference type="GO" id="GO:0016926">
    <property type="term" value="P:protein desumoylation"/>
    <property type="evidence" value="ECO:0007669"/>
    <property type="project" value="TreeGrafter"/>
</dbReference>
<evidence type="ECO:0000256" key="6">
    <source>
        <dbReference type="SAM" id="MobiDB-lite"/>
    </source>
</evidence>
<dbReference type="AlphaFoldDB" id="A0A1C7N3B3"/>
<evidence type="ECO:0000259" key="7">
    <source>
        <dbReference type="PROSITE" id="PS50600"/>
    </source>
</evidence>